<organism evidence="3 4">
    <name type="scientific">Phenylobacterium koreense</name>
    <dbReference type="NCBI Taxonomy" id="266125"/>
    <lineage>
        <taxon>Bacteria</taxon>
        <taxon>Pseudomonadati</taxon>
        <taxon>Pseudomonadota</taxon>
        <taxon>Alphaproteobacteria</taxon>
        <taxon>Caulobacterales</taxon>
        <taxon>Caulobacteraceae</taxon>
        <taxon>Phenylobacterium</taxon>
    </lineage>
</organism>
<gene>
    <name evidence="3" type="ORF">ABID41_003312</name>
</gene>
<keyword evidence="1" id="KW-0378">Hydrolase</keyword>
<dbReference type="Gene3D" id="3.40.50.1820">
    <property type="entry name" value="alpha/beta hydrolase"/>
    <property type="match status" value="1"/>
</dbReference>
<dbReference type="RefSeq" id="WP_354298155.1">
    <property type="nucleotide sequence ID" value="NZ_JBEPLU010000003.1"/>
</dbReference>
<dbReference type="Pfam" id="PF00326">
    <property type="entry name" value="Peptidase_S9"/>
    <property type="match status" value="1"/>
</dbReference>
<keyword evidence="3" id="KW-0645">Protease</keyword>
<dbReference type="PANTHER" id="PTHR42776">
    <property type="entry name" value="SERINE PEPTIDASE S9 FAMILY MEMBER"/>
    <property type="match status" value="1"/>
</dbReference>
<dbReference type="InterPro" id="IPR001375">
    <property type="entry name" value="Peptidase_S9_cat"/>
</dbReference>
<accession>A0ABV2EM91</accession>
<evidence type="ECO:0000259" key="2">
    <source>
        <dbReference type="Pfam" id="PF00326"/>
    </source>
</evidence>
<evidence type="ECO:0000256" key="1">
    <source>
        <dbReference type="ARBA" id="ARBA00022801"/>
    </source>
</evidence>
<dbReference type="Proteomes" id="UP001549110">
    <property type="component" value="Unassembled WGS sequence"/>
</dbReference>
<reference evidence="3 4" key="1">
    <citation type="submission" date="2024-06" db="EMBL/GenBank/DDBJ databases">
        <title>Genomic Encyclopedia of Type Strains, Phase IV (KMG-IV): sequencing the most valuable type-strain genomes for metagenomic binning, comparative biology and taxonomic classification.</title>
        <authorList>
            <person name="Goeker M."/>
        </authorList>
    </citation>
    <scope>NUCLEOTIDE SEQUENCE [LARGE SCALE GENOMIC DNA]</scope>
    <source>
        <strain evidence="3 4">DSM 17809</strain>
    </source>
</reference>
<comment type="caution">
    <text evidence="3">The sequence shown here is derived from an EMBL/GenBank/DDBJ whole genome shotgun (WGS) entry which is preliminary data.</text>
</comment>
<keyword evidence="4" id="KW-1185">Reference proteome</keyword>
<dbReference type="GO" id="GO:0004177">
    <property type="term" value="F:aminopeptidase activity"/>
    <property type="evidence" value="ECO:0007669"/>
    <property type="project" value="UniProtKB-KW"/>
</dbReference>
<keyword evidence="3" id="KW-0031">Aminopeptidase</keyword>
<dbReference type="SUPFAM" id="SSF82171">
    <property type="entry name" value="DPP6 N-terminal domain-like"/>
    <property type="match status" value="1"/>
</dbReference>
<dbReference type="PANTHER" id="PTHR42776:SF27">
    <property type="entry name" value="DIPEPTIDYL PEPTIDASE FAMILY MEMBER 6"/>
    <property type="match status" value="1"/>
</dbReference>
<proteinExistence type="predicted"/>
<evidence type="ECO:0000313" key="4">
    <source>
        <dbReference type="Proteomes" id="UP001549110"/>
    </source>
</evidence>
<dbReference type="SUPFAM" id="SSF53474">
    <property type="entry name" value="alpha/beta-Hydrolases"/>
    <property type="match status" value="1"/>
</dbReference>
<feature type="domain" description="Peptidase S9 prolyl oligopeptidase catalytic" evidence="2">
    <location>
        <begin position="588"/>
        <end position="766"/>
    </location>
</feature>
<dbReference type="InterPro" id="IPR029058">
    <property type="entry name" value="AB_hydrolase_fold"/>
</dbReference>
<dbReference type="EMBL" id="JBEPLU010000003">
    <property type="protein sequence ID" value="MET3528173.1"/>
    <property type="molecule type" value="Genomic_DNA"/>
</dbReference>
<protein>
    <submittedName>
        <fullName evidence="3">Dipeptidyl aminopeptidase/acylaminoacyl peptidase</fullName>
    </submittedName>
</protein>
<evidence type="ECO:0000313" key="3">
    <source>
        <dbReference type="EMBL" id="MET3528173.1"/>
    </source>
</evidence>
<name>A0ABV2EM91_9CAUL</name>
<sequence>MDDLLNQESFGQISLDPAGRYAAVERRGPYAAGARFDLGHQAPQAGTRLFLISLDAPTEARELMAQPSGYGYLLGPWSPDGRQLAVYRLGAEQWELGVLDLASGRVRWLGLIPASLPGRNVEWRSPSELIVLASAKPPAELRRISEAAHQMPPRWSASAGGRGAHTAIGSGVWRNLSPGPEPTQVVDVDVSTGRARVVRVGAFVDLKLSPSGAQIALLERGEPLQPANGRSPQGDWGVAAQARRLGLLDLHSGVLAYPCSGRDVLETLLSWSPTSDRLLIFARPDQAPWSKGEFYSVEGGSNRCQRLAGRGFSPALRRRPEAIETAWLGDWPIVRGQSLARREGRLDWWRLSSDLPVNLTAQMPEAPRLLGSQDGDLVLLAASRLWRMDAKGGLEPQPGQALGAVAWRPPERPDGGRELGRALLLTEAGRPSLRTLKGPIGLDLETGETVVGFSAAKRVLLVTSSTPSGVSLLKARRAGKAPAVAMRLNRRLADTDPMRVLPIAHSGPDGKALLSWLYLPAPGACRPALVVRPYLGDNYRSPPSSRPPVLGLVADTRVLVGRGYGVLLPSLPLAMSQRDPLEGLAKRILDVVDAAARQAPGQFDPERLAIWGHSYGGYAALGTIGQTDRFKAAISMNAPTDLISIYGSFQPSWRSSPEDGVWPSWPAGWAEDSQGRMGAPPWQVPDRYIANSPLFWAMNIHTPVMLVHADQDPVPLNQAEEMFSALYRQNKDAVLVTYWGEGHIVASPGNVRDLYRRASDWLDYYLRPPAQNWRRPACPESGT</sequence>